<keyword evidence="5" id="KW-1185">Reference proteome</keyword>
<sequence>MNITITDELRIEDTEEIRNHLKTHNRQFVGEILNKNIGVFFLDDNGTKIAGLTGSTLGLWLNIDLLWVSETLRGRGVGSKLIRAAEEHAVANGCRFSRVDTFSFQAKPFYEKLGYQLQMMLHNCPVEHERYFFTKTLADPR</sequence>
<dbReference type="EMBL" id="JBHLXG010000038">
    <property type="protein sequence ID" value="MFC0229254.1"/>
    <property type="molecule type" value="Genomic_DNA"/>
</dbReference>
<dbReference type="EC" id="2.3.-.-" evidence="4"/>
<keyword evidence="2 4" id="KW-0012">Acyltransferase</keyword>
<dbReference type="PANTHER" id="PTHR43877">
    <property type="entry name" value="AMINOALKYLPHOSPHONATE N-ACETYLTRANSFERASE-RELATED-RELATED"/>
    <property type="match status" value="1"/>
</dbReference>
<dbReference type="Gene3D" id="3.40.630.30">
    <property type="match status" value="1"/>
</dbReference>
<evidence type="ECO:0000259" key="3">
    <source>
        <dbReference type="PROSITE" id="PS51186"/>
    </source>
</evidence>
<dbReference type="PANTHER" id="PTHR43877:SF2">
    <property type="entry name" value="AMINOALKYLPHOSPHONATE N-ACETYLTRANSFERASE-RELATED"/>
    <property type="match status" value="1"/>
</dbReference>
<gene>
    <name evidence="4" type="ORF">ACFFJ3_22635</name>
</gene>
<dbReference type="InterPro" id="IPR016181">
    <property type="entry name" value="Acyl_CoA_acyltransferase"/>
</dbReference>
<evidence type="ECO:0000313" key="5">
    <source>
        <dbReference type="Proteomes" id="UP001589792"/>
    </source>
</evidence>
<dbReference type="Proteomes" id="UP001589792">
    <property type="component" value="Unassembled WGS sequence"/>
</dbReference>
<evidence type="ECO:0000256" key="2">
    <source>
        <dbReference type="ARBA" id="ARBA00023315"/>
    </source>
</evidence>
<name>A0ABV6EJS0_9GAMM</name>
<accession>A0ABV6EJS0</accession>
<comment type="caution">
    <text evidence="4">The sequence shown here is derived from an EMBL/GenBank/DDBJ whole genome shotgun (WGS) entry which is preliminary data.</text>
</comment>
<dbReference type="PROSITE" id="PS51186">
    <property type="entry name" value="GNAT"/>
    <property type="match status" value="1"/>
</dbReference>
<keyword evidence="1 4" id="KW-0808">Transferase</keyword>
<dbReference type="InterPro" id="IPR000182">
    <property type="entry name" value="GNAT_dom"/>
</dbReference>
<feature type="domain" description="N-acetyltransferase" evidence="3">
    <location>
        <begin position="1"/>
        <end position="138"/>
    </location>
</feature>
<protein>
    <submittedName>
        <fullName evidence="4">GNAT family N-acetyltransferase</fullName>
        <ecNumber evidence="4">2.3.-.-</ecNumber>
    </submittedName>
</protein>
<reference evidence="4 5" key="1">
    <citation type="submission" date="2024-09" db="EMBL/GenBank/DDBJ databases">
        <authorList>
            <person name="Sun Q."/>
            <person name="Mori K."/>
        </authorList>
    </citation>
    <scope>NUCLEOTIDE SEQUENCE [LARGE SCALE GENOMIC DNA]</scope>
    <source>
        <strain evidence="4 5">CCM 8626</strain>
    </source>
</reference>
<evidence type="ECO:0000256" key="1">
    <source>
        <dbReference type="ARBA" id="ARBA00022679"/>
    </source>
</evidence>
<dbReference type="InterPro" id="IPR050832">
    <property type="entry name" value="Bact_Acetyltransf"/>
</dbReference>
<dbReference type="RefSeq" id="WP_380681192.1">
    <property type="nucleotide sequence ID" value="NZ_CP173186.1"/>
</dbReference>
<dbReference type="CDD" id="cd04301">
    <property type="entry name" value="NAT_SF"/>
    <property type="match status" value="1"/>
</dbReference>
<dbReference type="Pfam" id="PF00583">
    <property type="entry name" value="Acetyltransf_1"/>
    <property type="match status" value="1"/>
</dbReference>
<evidence type="ECO:0000313" key="4">
    <source>
        <dbReference type="EMBL" id="MFC0229254.1"/>
    </source>
</evidence>
<dbReference type="GO" id="GO:0016746">
    <property type="term" value="F:acyltransferase activity"/>
    <property type="evidence" value="ECO:0007669"/>
    <property type="project" value="UniProtKB-KW"/>
</dbReference>
<organism evidence="4 5">
    <name type="scientific">Serratia aquatilis</name>
    <dbReference type="NCBI Taxonomy" id="1737515"/>
    <lineage>
        <taxon>Bacteria</taxon>
        <taxon>Pseudomonadati</taxon>
        <taxon>Pseudomonadota</taxon>
        <taxon>Gammaproteobacteria</taxon>
        <taxon>Enterobacterales</taxon>
        <taxon>Yersiniaceae</taxon>
        <taxon>Serratia</taxon>
    </lineage>
</organism>
<proteinExistence type="predicted"/>
<dbReference type="SUPFAM" id="SSF55729">
    <property type="entry name" value="Acyl-CoA N-acyltransferases (Nat)"/>
    <property type="match status" value="1"/>
</dbReference>